<protein>
    <submittedName>
        <fullName evidence="3">Uncharacterized protein</fullName>
    </submittedName>
</protein>
<name>F4XLK5_9CYAN</name>
<organism evidence="3 4">
    <name type="scientific">Moorena producens 3L</name>
    <dbReference type="NCBI Taxonomy" id="489825"/>
    <lineage>
        <taxon>Bacteria</taxon>
        <taxon>Bacillati</taxon>
        <taxon>Cyanobacteriota</taxon>
        <taxon>Cyanophyceae</taxon>
        <taxon>Coleofasciculales</taxon>
        <taxon>Coleofasciculaceae</taxon>
        <taxon>Moorena</taxon>
    </lineage>
</organism>
<dbReference type="EMBL" id="GL890832">
    <property type="protein sequence ID" value="EGJ34480.1"/>
    <property type="molecule type" value="Genomic_DNA"/>
</dbReference>
<feature type="transmembrane region" description="Helical" evidence="2">
    <location>
        <begin position="306"/>
        <end position="326"/>
    </location>
</feature>
<keyword evidence="2" id="KW-1133">Transmembrane helix</keyword>
<dbReference type="HOGENOM" id="CLU_808487_0_0_3"/>
<proteinExistence type="predicted"/>
<accession>F4XLK5</accession>
<keyword evidence="2" id="KW-0812">Transmembrane</keyword>
<dbReference type="Proteomes" id="UP000003959">
    <property type="component" value="Unassembled WGS sequence"/>
</dbReference>
<evidence type="ECO:0000256" key="2">
    <source>
        <dbReference type="SAM" id="Phobius"/>
    </source>
</evidence>
<gene>
    <name evidence="3" type="ORF">LYNGBM3L_15110</name>
</gene>
<evidence type="ECO:0000256" key="1">
    <source>
        <dbReference type="SAM" id="Coils"/>
    </source>
</evidence>
<dbReference type="eggNOG" id="ENOG5034A5F">
    <property type="taxonomic scope" value="Bacteria"/>
</dbReference>
<feature type="coiled-coil region" evidence="1">
    <location>
        <begin position="243"/>
        <end position="277"/>
    </location>
</feature>
<dbReference type="AlphaFoldDB" id="F4XLK5"/>
<evidence type="ECO:0000313" key="4">
    <source>
        <dbReference type="Proteomes" id="UP000003959"/>
    </source>
</evidence>
<keyword evidence="2" id="KW-0472">Membrane</keyword>
<reference evidence="4" key="1">
    <citation type="journal article" date="2011" name="Proc. Natl. Acad. Sci. U.S.A.">
        <title>Genomic insights into the physiology and ecology of the marine filamentous cyanobacterium Lyngbya majuscula.</title>
        <authorList>
            <person name="Jones A.C."/>
            <person name="Monroe E.A."/>
            <person name="Podell S."/>
            <person name="Hess W.R."/>
            <person name="Klages S."/>
            <person name="Esquenazi E."/>
            <person name="Niessen S."/>
            <person name="Hoover H."/>
            <person name="Rothmann M."/>
            <person name="Lasken R.S."/>
            <person name="Yates J.R.III."/>
            <person name="Reinhardt R."/>
            <person name="Kube M."/>
            <person name="Burkart M.D."/>
            <person name="Allen E.E."/>
            <person name="Dorrestein P.C."/>
            <person name="Gerwick W.H."/>
            <person name="Gerwick L."/>
        </authorList>
    </citation>
    <scope>NUCLEOTIDE SEQUENCE [LARGE SCALE GENOMIC DNA]</scope>
    <source>
        <strain evidence="4">3L</strain>
    </source>
</reference>
<keyword evidence="1" id="KW-0175">Coiled coil</keyword>
<keyword evidence="4" id="KW-1185">Reference proteome</keyword>
<evidence type="ECO:0000313" key="3">
    <source>
        <dbReference type="EMBL" id="EGJ34480.1"/>
    </source>
</evidence>
<sequence length="343" mass="39560">MSKDTENFWVFKALNGIVDINFNTEKSIEEFCNFVLSGLKKSGHIGSNFRNFRLLDTSMNDSYTILQSTFRKANEIRAQNENSGGIQILLADPYSEFARNRAESISKNPFQQPMSPMKKMEDSLEQIIVSMRDLAETQQRRPLPSCMEGVKPKLEFIHEYGKDFGLRLLLYSDVPSGPMYFFQNILLKGRFCVGESAVNLPWMMIIDDPNCSKDFYNVFSDEFDRIWKLSEEEKYQYPKEKKLKAEETRIRELEQEISRLKAEFKILSSQANSEENQPQLKNQISRGLGTLVSTVVEVMDHAQRFLFTWQLFVILIGLLVAVFVGVGSKIDFNQLLPKPTPPQ</sequence>